<name>A0A067KWR6_JATCU</name>
<dbReference type="Proteomes" id="UP000027138">
    <property type="component" value="Unassembled WGS sequence"/>
</dbReference>
<accession>A0A067KWR6</accession>
<evidence type="ECO:0000313" key="2">
    <source>
        <dbReference type="Proteomes" id="UP000027138"/>
    </source>
</evidence>
<proteinExistence type="predicted"/>
<dbReference type="AlphaFoldDB" id="A0A067KWR6"/>
<gene>
    <name evidence="1" type="ORF">JCGZ_03715</name>
</gene>
<reference evidence="1 2" key="1">
    <citation type="journal article" date="2014" name="PLoS ONE">
        <title>Global Analysis of Gene Expression Profiles in Physic Nut (Jatropha curcas L.) Seedlings Exposed to Salt Stress.</title>
        <authorList>
            <person name="Zhang L."/>
            <person name="Zhang C."/>
            <person name="Wu P."/>
            <person name="Chen Y."/>
            <person name="Li M."/>
            <person name="Jiang H."/>
            <person name="Wu G."/>
        </authorList>
    </citation>
    <scope>NUCLEOTIDE SEQUENCE [LARGE SCALE GENOMIC DNA]</scope>
    <source>
        <strain evidence="2">cv. GZQX0401</strain>
        <tissue evidence="1">Young leaves</tissue>
    </source>
</reference>
<organism evidence="1 2">
    <name type="scientific">Jatropha curcas</name>
    <name type="common">Barbados nut</name>
    <dbReference type="NCBI Taxonomy" id="180498"/>
    <lineage>
        <taxon>Eukaryota</taxon>
        <taxon>Viridiplantae</taxon>
        <taxon>Streptophyta</taxon>
        <taxon>Embryophyta</taxon>
        <taxon>Tracheophyta</taxon>
        <taxon>Spermatophyta</taxon>
        <taxon>Magnoliopsida</taxon>
        <taxon>eudicotyledons</taxon>
        <taxon>Gunneridae</taxon>
        <taxon>Pentapetalae</taxon>
        <taxon>rosids</taxon>
        <taxon>fabids</taxon>
        <taxon>Malpighiales</taxon>
        <taxon>Euphorbiaceae</taxon>
        <taxon>Crotonoideae</taxon>
        <taxon>Jatropheae</taxon>
        <taxon>Jatropha</taxon>
    </lineage>
</organism>
<protein>
    <submittedName>
        <fullName evidence="1">Uncharacterized protein</fullName>
    </submittedName>
</protein>
<sequence>MKTSNLYPLVGADMPYTMAATLSAFLANQQGAVRMVLTHGGDLVIEDSEAD</sequence>
<keyword evidence="2" id="KW-1185">Reference proteome</keyword>
<evidence type="ECO:0000313" key="1">
    <source>
        <dbReference type="EMBL" id="KDP39433.1"/>
    </source>
</evidence>
<dbReference type="EMBL" id="KK914352">
    <property type="protein sequence ID" value="KDP39433.1"/>
    <property type="molecule type" value="Genomic_DNA"/>
</dbReference>